<dbReference type="RefSeq" id="WP_013643792.1">
    <property type="nucleotide sequence ID" value="NC_015216.1"/>
</dbReference>
<keyword evidence="2" id="KW-1185">Reference proteome</keyword>
<dbReference type="eggNOG" id="arCOG15029">
    <property type="taxonomic scope" value="Archaea"/>
</dbReference>
<name>F0T7V4_METLA</name>
<dbReference type="GeneID" id="10276615"/>
<evidence type="ECO:0000313" key="1">
    <source>
        <dbReference type="EMBL" id="ADZ08441.1"/>
    </source>
</evidence>
<reference evidence="2" key="1">
    <citation type="submission" date="2011-02" db="EMBL/GenBank/DDBJ databases">
        <title>Complete sequence of Methanobacterium sp. AL-21.</title>
        <authorList>
            <consortium name="US DOE Joint Genome Institute"/>
            <person name="Lucas S."/>
            <person name="Copeland A."/>
            <person name="Lapidus A."/>
            <person name="Cheng J.-F."/>
            <person name="Goodwin L."/>
            <person name="Pitluck S."/>
            <person name="Chertkov O."/>
            <person name="Detter J.C."/>
            <person name="Han C."/>
            <person name="Tapia R."/>
            <person name="Land M."/>
            <person name="Hauser L."/>
            <person name="Kyrpides N."/>
            <person name="Ivanova N."/>
            <person name="Mikhailova N."/>
            <person name="Pagani I."/>
            <person name="Cadillo-Quiroz H."/>
            <person name="Imachi H."/>
            <person name="Zinder S."/>
            <person name="Liu W."/>
            <person name="Woyke T."/>
        </authorList>
    </citation>
    <scope>NUCLEOTIDE SEQUENCE [LARGE SCALE GENOMIC DNA]</scope>
    <source>
        <strain evidence="2">AL-21</strain>
    </source>
</reference>
<reference evidence="1 2" key="2">
    <citation type="journal article" date="2014" name="Int. J. Syst. Evol. Microbiol.">
        <title>Methanobacterium paludis sp. nov. and a novel strain of Methanobacterium lacus isolated from northern peatlands.</title>
        <authorList>
            <person name="Cadillo-Quiroz H."/>
            <person name="Brauer S.L."/>
            <person name="Goodson N."/>
            <person name="Yavitt J.B."/>
            <person name="Zinder S.H."/>
        </authorList>
    </citation>
    <scope>NUCLEOTIDE SEQUENCE [LARGE SCALE GENOMIC DNA]</scope>
    <source>
        <strain evidence="1 2">AL-21</strain>
    </source>
</reference>
<dbReference type="AlphaFoldDB" id="F0T7V4"/>
<evidence type="ECO:0000313" key="2">
    <source>
        <dbReference type="Proteomes" id="UP000007490"/>
    </source>
</evidence>
<dbReference type="KEGG" id="mel:Metbo_0189"/>
<dbReference type="STRING" id="877455.Metbo_0189"/>
<accession>F0T7V4</accession>
<gene>
    <name evidence="1" type="ordered locus">Metbo_0189</name>
</gene>
<proteinExistence type="predicted"/>
<sequence length="94" mass="10913">MNPVNSYSRKISKKEADKGFIFILKSKLSYFPKSSFTLSDGDITEVREIKSYPCTCRGPDRPHDHYYISWDNLEVGNIIEIRKNDSGDYMITQL</sequence>
<dbReference type="HOGENOM" id="CLU_2379422_0_0_2"/>
<organism evidence="1 2">
    <name type="scientific">Methanobacterium lacus (strain AL-21)</name>
    <dbReference type="NCBI Taxonomy" id="877455"/>
    <lineage>
        <taxon>Archaea</taxon>
        <taxon>Methanobacteriati</taxon>
        <taxon>Methanobacteriota</taxon>
        <taxon>Methanomada group</taxon>
        <taxon>Methanobacteria</taxon>
        <taxon>Methanobacteriales</taxon>
        <taxon>Methanobacteriaceae</taxon>
        <taxon>Methanobacterium</taxon>
    </lineage>
</organism>
<protein>
    <submittedName>
        <fullName evidence="1">Uncharacterized protein</fullName>
    </submittedName>
</protein>
<dbReference type="OrthoDB" id="67559at2157"/>
<dbReference type="EMBL" id="CP002551">
    <property type="protein sequence ID" value="ADZ08441.1"/>
    <property type="molecule type" value="Genomic_DNA"/>
</dbReference>
<dbReference type="Proteomes" id="UP000007490">
    <property type="component" value="Chromosome"/>
</dbReference>